<keyword evidence="3" id="KW-1185">Reference proteome</keyword>
<gene>
    <name evidence="2" type="ORF">VST7929_01608</name>
</gene>
<evidence type="ECO:0008006" key="4">
    <source>
        <dbReference type="Google" id="ProtNLM"/>
    </source>
</evidence>
<dbReference type="InterPro" id="IPR018707">
    <property type="entry name" value="LpxR"/>
</dbReference>
<dbReference type="EMBL" id="CAKLDI010000001">
    <property type="protein sequence ID" value="CAH0533733.1"/>
    <property type="molecule type" value="Genomic_DNA"/>
</dbReference>
<dbReference type="Gene3D" id="2.40.128.140">
    <property type="entry name" value="Outer membrane protein"/>
    <property type="match status" value="1"/>
</dbReference>
<proteinExistence type="predicted"/>
<evidence type="ECO:0000256" key="1">
    <source>
        <dbReference type="SAM" id="SignalP"/>
    </source>
</evidence>
<keyword evidence="1" id="KW-0732">Signal</keyword>
<organism evidence="2 3">
    <name type="scientific">Vibrio stylophorae</name>
    <dbReference type="NCBI Taxonomy" id="659351"/>
    <lineage>
        <taxon>Bacteria</taxon>
        <taxon>Pseudomonadati</taxon>
        <taxon>Pseudomonadota</taxon>
        <taxon>Gammaproteobacteria</taxon>
        <taxon>Vibrionales</taxon>
        <taxon>Vibrionaceae</taxon>
        <taxon>Vibrio</taxon>
    </lineage>
</organism>
<dbReference type="RefSeq" id="WP_237466154.1">
    <property type="nucleotide sequence ID" value="NZ_CAKLDI010000001.1"/>
</dbReference>
<feature type="signal peptide" evidence="1">
    <location>
        <begin position="1"/>
        <end position="29"/>
    </location>
</feature>
<sequence>MLFSAQVSKVFPLLLCASIATFTSVTTQAASMQFFVTEDNDGAVGQDRDYTNGTILGINLPLPALRGSRGDTFTLRGGQLMWVPSDIELAKPQANERPYAGLLFAEAGVQLYSPFNVAKFDLMVGTVGPKAGAEDTQKFIHDLIGSPEPMGWDYQIDNRSVYQISGQYEQLVMRQRGMLNMDTDLSVQVRGSLGTFREEAAIGTYWRWGQDLGSNFGAISMKQGRFFDHAAMLNSPRGFFLFAGLEGLYRTRDITIEGAKPDENADISIEPWQAGGILGGAWYGPNWGLTMSFAIQTAEFEQDKNGHHPLGTFSGFYRF</sequence>
<evidence type="ECO:0000313" key="2">
    <source>
        <dbReference type="EMBL" id="CAH0533733.1"/>
    </source>
</evidence>
<evidence type="ECO:0000313" key="3">
    <source>
        <dbReference type="Proteomes" id="UP000838672"/>
    </source>
</evidence>
<dbReference type="Proteomes" id="UP000838672">
    <property type="component" value="Unassembled WGS sequence"/>
</dbReference>
<dbReference type="InterPro" id="IPR037107">
    <property type="entry name" value="Put_OMP_sf"/>
</dbReference>
<dbReference type="Pfam" id="PF09982">
    <property type="entry name" value="LpxR"/>
    <property type="match status" value="1"/>
</dbReference>
<accession>A0ABN8DTS0</accession>
<comment type="caution">
    <text evidence="2">The sequence shown here is derived from an EMBL/GenBank/DDBJ whole genome shotgun (WGS) entry which is preliminary data.</text>
</comment>
<name>A0ABN8DTS0_9VIBR</name>
<reference evidence="2" key="1">
    <citation type="submission" date="2021-11" db="EMBL/GenBank/DDBJ databases">
        <authorList>
            <person name="Rodrigo-Torres L."/>
            <person name="Arahal R. D."/>
            <person name="Lucena T."/>
        </authorList>
    </citation>
    <scope>NUCLEOTIDE SEQUENCE</scope>
    <source>
        <strain evidence="2">CECT 7929</strain>
    </source>
</reference>
<protein>
    <recommendedName>
        <fullName evidence="4">DUF2219 domain-containing protein</fullName>
    </recommendedName>
</protein>
<feature type="chain" id="PRO_5045555733" description="DUF2219 domain-containing protein" evidence="1">
    <location>
        <begin position="30"/>
        <end position="319"/>
    </location>
</feature>